<protein>
    <submittedName>
        <fullName evidence="2">Uncharacterized protein</fullName>
    </submittedName>
</protein>
<proteinExistence type="predicted"/>
<organism evidence="2">
    <name type="scientific">marine sediment metagenome</name>
    <dbReference type="NCBI Taxonomy" id="412755"/>
    <lineage>
        <taxon>unclassified sequences</taxon>
        <taxon>metagenomes</taxon>
        <taxon>ecological metagenomes</taxon>
    </lineage>
</organism>
<dbReference type="EMBL" id="BARW01010119">
    <property type="protein sequence ID" value="GAI73420.1"/>
    <property type="molecule type" value="Genomic_DNA"/>
</dbReference>
<feature type="compositionally biased region" description="Basic and acidic residues" evidence="1">
    <location>
        <begin position="1"/>
        <end position="13"/>
    </location>
</feature>
<reference evidence="2" key="1">
    <citation type="journal article" date="2014" name="Front. Microbiol.">
        <title>High frequency of phylogenetically diverse reductive dehalogenase-homologous genes in deep subseafloor sedimentary metagenomes.</title>
        <authorList>
            <person name="Kawai M."/>
            <person name="Futagami T."/>
            <person name="Toyoda A."/>
            <person name="Takaki Y."/>
            <person name="Nishi S."/>
            <person name="Hori S."/>
            <person name="Arai W."/>
            <person name="Tsubouchi T."/>
            <person name="Morono Y."/>
            <person name="Uchiyama I."/>
            <person name="Ito T."/>
            <person name="Fujiyama A."/>
            <person name="Inagaki F."/>
            <person name="Takami H."/>
        </authorList>
    </citation>
    <scope>NUCLEOTIDE SEQUENCE</scope>
    <source>
        <strain evidence="2">Expedition CK06-06</strain>
    </source>
</reference>
<name>X1SDB6_9ZZZZ</name>
<gene>
    <name evidence="2" type="ORF">S12H4_20071</name>
</gene>
<comment type="caution">
    <text evidence="2">The sequence shown here is derived from an EMBL/GenBank/DDBJ whole genome shotgun (WGS) entry which is preliminary data.</text>
</comment>
<dbReference type="AlphaFoldDB" id="X1SDB6"/>
<feature type="region of interest" description="Disordered" evidence="1">
    <location>
        <begin position="1"/>
        <end position="26"/>
    </location>
</feature>
<evidence type="ECO:0000313" key="2">
    <source>
        <dbReference type="EMBL" id="GAI73420.1"/>
    </source>
</evidence>
<evidence type="ECO:0000256" key="1">
    <source>
        <dbReference type="SAM" id="MobiDB-lite"/>
    </source>
</evidence>
<sequence length="53" mass="5961">MEVMEADKKRSELRSALSEAISRKAPEDELSQLRADLEIAEIGVRQIKADYGL</sequence>
<accession>X1SDB6</accession>